<accession>E0I7Z8</accession>
<dbReference type="AlphaFoldDB" id="E0I7Z8"/>
<gene>
    <name evidence="1" type="ORF">PaecuDRAFT_1749</name>
</gene>
<keyword evidence="2" id="KW-1185">Reference proteome</keyword>
<dbReference type="Proteomes" id="UP000005387">
    <property type="component" value="Unassembled WGS sequence"/>
</dbReference>
<dbReference type="EMBL" id="AEDD01000004">
    <property type="protein sequence ID" value="EFM11303.1"/>
    <property type="molecule type" value="Genomic_DNA"/>
</dbReference>
<name>E0I7Z8_9BACL</name>
<proteinExistence type="predicted"/>
<sequence>MLPPNIDEKEEKRLKELWESICREKIQDAYKEYLKVLKDKL</sequence>
<organism evidence="1 2">
    <name type="scientific">Paenibacillus curdlanolyticus YK9</name>
    <dbReference type="NCBI Taxonomy" id="717606"/>
    <lineage>
        <taxon>Bacteria</taxon>
        <taxon>Bacillati</taxon>
        <taxon>Bacillota</taxon>
        <taxon>Bacilli</taxon>
        <taxon>Bacillales</taxon>
        <taxon>Paenibacillaceae</taxon>
        <taxon>Paenibacillus</taxon>
    </lineage>
</organism>
<evidence type="ECO:0000313" key="1">
    <source>
        <dbReference type="EMBL" id="EFM11303.1"/>
    </source>
</evidence>
<evidence type="ECO:0000313" key="2">
    <source>
        <dbReference type="Proteomes" id="UP000005387"/>
    </source>
</evidence>
<protein>
    <submittedName>
        <fullName evidence="1">Uncharacterized protein</fullName>
    </submittedName>
</protein>
<reference evidence="1 2" key="1">
    <citation type="submission" date="2010-07" db="EMBL/GenBank/DDBJ databases">
        <title>The draft genome of Paenibacillus curdlanolyticus YK9.</title>
        <authorList>
            <consortium name="US DOE Joint Genome Institute (JGI-PGF)"/>
            <person name="Lucas S."/>
            <person name="Copeland A."/>
            <person name="Lapidus A."/>
            <person name="Cheng J.-F."/>
            <person name="Bruce D."/>
            <person name="Goodwin L."/>
            <person name="Pitluck S."/>
            <person name="Land M.L."/>
            <person name="Hauser L."/>
            <person name="Chang Y.-J."/>
            <person name="Jeffries C."/>
            <person name="Anderson I.J."/>
            <person name="Johnson E."/>
            <person name="Loganathan U."/>
            <person name="Mulhopadhyay B."/>
            <person name="Kyrpides N."/>
            <person name="Woyke T.J."/>
        </authorList>
    </citation>
    <scope>NUCLEOTIDE SEQUENCE [LARGE SCALE GENOMIC DNA]</scope>
    <source>
        <strain evidence="1 2">YK9</strain>
    </source>
</reference>